<dbReference type="PANTHER" id="PTHR23342:SF4">
    <property type="entry name" value="AMINO-ACID ACETYLTRANSFERASE, MITOCHONDRIAL"/>
    <property type="match status" value="1"/>
</dbReference>
<dbReference type="InParanoid" id="A0A0C3HJM0"/>
<evidence type="ECO:0000259" key="16">
    <source>
        <dbReference type="PROSITE" id="PS51731"/>
    </source>
</evidence>
<keyword evidence="8 15" id="KW-0808">Transferase</keyword>
<dbReference type="GO" id="GO:0005759">
    <property type="term" value="C:mitochondrial matrix"/>
    <property type="evidence" value="ECO:0007669"/>
    <property type="project" value="TreeGrafter"/>
</dbReference>
<comment type="similarity">
    <text evidence="4 15">Belongs to the acetyltransferase family.</text>
</comment>
<evidence type="ECO:0000256" key="3">
    <source>
        <dbReference type="ARBA" id="ARBA00004925"/>
    </source>
</evidence>
<dbReference type="Gene3D" id="3.40.1160.10">
    <property type="entry name" value="Acetylglutamate kinase-like"/>
    <property type="match status" value="1"/>
</dbReference>
<evidence type="ECO:0000256" key="2">
    <source>
        <dbReference type="ARBA" id="ARBA00004173"/>
    </source>
</evidence>
<proteinExistence type="inferred from homology"/>
<dbReference type="Pfam" id="PF04768">
    <property type="entry name" value="NAT"/>
    <property type="match status" value="1"/>
</dbReference>
<comment type="function">
    <text evidence="1 15">N-acetylglutamate synthase involved in arginine biosynthesis.</text>
</comment>
<dbReference type="Proteomes" id="UP000054321">
    <property type="component" value="Unassembled WGS sequence"/>
</dbReference>
<comment type="catalytic activity">
    <reaction evidence="14 15">
        <text>L-glutamate + acetyl-CoA = N-acetyl-L-glutamate + CoA + H(+)</text>
        <dbReference type="Rhea" id="RHEA:24292"/>
        <dbReference type="ChEBI" id="CHEBI:15378"/>
        <dbReference type="ChEBI" id="CHEBI:29985"/>
        <dbReference type="ChEBI" id="CHEBI:44337"/>
        <dbReference type="ChEBI" id="CHEBI:57287"/>
        <dbReference type="ChEBI" id="CHEBI:57288"/>
        <dbReference type="EC" id="2.3.1.1"/>
    </reaction>
</comment>
<dbReference type="EC" id="2.3.1.1" evidence="5 15"/>
<reference evidence="18" key="2">
    <citation type="submission" date="2015-01" db="EMBL/GenBank/DDBJ databases">
        <title>Evolutionary Origins and Diversification of the Mycorrhizal Mutualists.</title>
        <authorList>
            <consortium name="DOE Joint Genome Institute"/>
            <consortium name="Mycorrhizal Genomics Consortium"/>
            <person name="Kohler A."/>
            <person name="Kuo A."/>
            <person name="Nagy L.G."/>
            <person name="Floudas D."/>
            <person name="Copeland A."/>
            <person name="Barry K.W."/>
            <person name="Cichocki N."/>
            <person name="Veneault-Fourrey C."/>
            <person name="LaButti K."/>
            <person name="Lindquist E.A."/>
            <person name="Lipzen A."/>
            <person name="Lundell T."/>
            <person name="Morin E."/>
            <person name="Murat C."/>
            <person name="Riley R."/>
            <person name="Ohm R."/>
            <person name="Sun H."/>
            <person name="Tunlid A."/>
            <person name="Henrissat B."/>
            <person name="Grigoriev I.V."/>
            <person name="Hibbett D.S."/>
            <person name="Martin F."/>
        </authorList>
    </citation>
    <scope>NUCLEOTIDE SEQUENCE [LARGE SCALE GENOMIC DNA]</scope>
    <source>
        <strain evidence="18">Zn</strain>
    </source>
</reference>
<dbReference type="PANTHER" id="PTHR23342">
    <property type="entry name" value="N-ACETYLGLUTAMATE SYNTHASE"/>
    <property type="match status" value="1"/>
</dbReference>
<dbReference type="GO" id="GO:0004042">
    <property type="term" value="F:L-glutamate N-acetyltransferase activity"/>
    <property type="evidence" value="ECO:0007669"/>
    <property type="project" value="InterPro"/>
</dbReference>
<dbReference type="InterPro" id="IPR011190">
    <property type="entry name" value="GlcNAc_Synth_fun"/>
</dbReference>
<dbReference type="EMBL" id="KN832870">
    <property type="protein sequence ID" value="KIN08421.1"/>
    <property type="molecule type" value="Genomic_DNA"/>
</dbReference>
<keyword evidence="11 15" id="KW-0012">Acyltransferase</keyword>
<name>A0A0C3HJM0_OIDMZ</name>
<sequence>MGLPHPTLKKCPDAVGRNGWQTLPWTRYKRTSVAIHSNNTCHFATAGPSSSQLKEELAREHVKNLSSKQNAKKKAKTLDRDFFMSVLGSSATKRDARSYLSRFTLAKEPEKKKPTLPADSSNPILYRNGVNLGSFYGNARAVAESPKFVQPPQKQTSLVTGPQLHVALVKIRAPQTLSDETLYGIGRTLSQLGRLGLTSIVVVDCNNSGGTTANSISRRLALEQTDRVAAAIDASREPRARVVNNVIGISEATTEDSPSIYMKSKVHVTLGKLLMTPLRRGTVLVIPPIGYTDRSQVSYSIPADDIVLALARELAGFQSVPLSEHDTEGIGDRLRELQKEISLDRLIVLDPLGGIPASNRPNGYHVFLNMEQEYHTAKQDILAAKAISSDKLTDDFHIRKLQHIKNLQLTRSILSMLPPSSSALLTTPNEAANSGREQDTPFQATGVGTRRQKNPLIHNLLTDKPVFSSSLPVSRLGHSSSFMSYEPAPPSAYVSPTTFVKHGISVSIFPDPKITPWGPPIPGKPRLQLTDSYIDLPRLVHLIEDSFNRKLDVQNYLNRVDGRIAGVIIAGEYEGGALLTWETPPGVLDDGSAESRARMVPYLDKFAVLKRSQGGSVADVVFNAMVRDCFPSGVCWRSRRLNPVNKWYFERSRGTWKLPGTDWTMFWTTPDLSMDQQTFRDYEGVCRGVVPSWNDNKGG</sequence>
<dbReference type="AlphaFoldDB" id="A0A0C3HJM0"/>
<evidence type="ECO:0000256" key="5">
    <source>
        <dbReference type="ARBA" id="ARBA00012697"/>
    </source>
</evidence>
<evidence type="ECO:0000313" key="17">
    <source>
        <dbReference type="EMBL" id="KIN08421.1"/>
    </source>
</evidence>
<evidence type="ECO:0000256" key="1">
    <source>
        <dbReference type="ARBA" id="ARBA00002294"/>
    </source>
</evidence>
<comment type="pathway">
    <text evidence="3 15">Amino-acid biosynthesis; L-arginine biosynthesis; N(2)-acetyl-L-ornithine from L-glutamate: step 1/4.</text>
</comment>
<dbReference type="OrthoDB" id="5585968at2759"/>
<dbReference type="FunFam" id="3.40.630.30:FF:000049">
    <property type="entry name" value="Amino-acid acetyltransferase, mitochondrial"/>
    <property type="match status" value="1"/>
</dbReference>
<evidence type="ECO:0000256" key="12">
    <source>
        <dbReference type="ARBA" id="ARBA00030346"/>
    </source>
</evidence>
<dbReference type="STRING" id="913774.A0A0C3HJM0"/>
<evidence type="ECO:0000256" key="13">
    <source>
        <dbReference type="ARBA" id="ARBA00033251"/>
    </source>
</evidence>
<dbReference type="HOGENOM" id="CLU_013088_0_0_1"/>
<evidence type="ECO:0000256" key="4">
    <source>
        <dbReference type="ARBA" id="ARBA00008694"/>
    </source>
</evidence>
<dbReference type="GO" id="GO:0006592">
    <property type="term" value="P:ornithine biosynthetic process"/>
    <property type="evidence" value="ECO:0007669"/>
    <property type="project" value="TreeGrafter"/>
</dbReference>
<accession>A0A0C3HJM0</accession>
<reference evidence="17 18" key="1">
    <citation type="submission" date="2014-04" db="EMBL/GenBank/DDBJ databases">
        <authorList>
            <consortium name="DOE Joint Genome Institute"/>
            <person name="Kuo A."/>
            <person name="Martino E."/>
            <person name="Perotto S."/>
            <person name="Kohler A."/>
            <person name="Nagy L.G."/>
            <person name="Floudas D."/>
            <person name="Copeland A."/>
            <person name="Barry K.W."/>
            <person name="Cichocki N."/>
            <person name="Veneault-Fourrey C."/>
            <person name="LaButti K."/>
            <person name="Lindquist E.A."/>
            <person name="Lipzen A."/>
            <person name="Lundell T."/>
            <person name="Morin E."/>
            <person name="Murat C."/>
            <person name="Sun H."/>
            <person name="Tunlid A."/>
            <person name="Henrissat B."/>
            <person name="Grigoriev I.V."/>
            <person name="Hibbett D.S."/>
            <person name="Martin F."/>
            <person name="Nordberg H.P."/>
            <person name="Cantor M.N."/>
            <person name="Hua S.X."/>
        </authorList>
    </citation>
    <scope>NUCLEOTIDE SEQUENCE [LARGE SCALE GENOMIC DNA]</scope>
    <source>
        <strain evidence="17 18">Zn</strain>
    </source>
</reference>
<evidence type="ECO:0000256" key="15">
    <source>
        <dbReference type="PIRNR" id="PIRNR007892"/>
    </source>
</evidence>
<keyword evidence="18" id="KW-1185">Reference proteome</keyword>
<evidence type="ECO:0000256" key="10">
    <source>
        <dbReference type="ARBA" id="ARBA00023128"/>
    </source>
</evidence>
<comment type="subcellular location">
    <subcellularLocation>
        <location evidence="2 15">Mitochondrion</location>
    </subcellularLocation>
</comment>
<dbReference type="PROSITE" id="PS51731">
    <property type="entry name" value="GNAT_NAGS"/>
    <property type="match status" value="1"/>
</dbReference>
<dbReference type="InterPro" id="IPR036393">
    <property type="entry name" value="AceGlu_kinase-like_sf"/>
</dbReference>
<evidence type="ECO:0000313" key="18">
    <source>
        <dbReference type="Proteomes" id="UP000054321"/>
    </source>
</evidence>
<protein>
    <recommendedName>
        <fullName evidence="6 15">Amino-acid acetyltransferase, mitochondrial</fullName>
        <ecNumber evidence="5 15">2.3.1.1</ecNumber>
    </recommendedName>
    <alternativeName>
        <fullName evidence="12 15">Glutamate N-acetyltransferase</fullName>
    </alternativeName>
    <alternativeName>
        <fullName evidence="13 15">N-acetylglutamate synthase</fullName>
    </alternativeName>
</protein>
<dbReference type="GO" id="GO:0006526">
    <property type="term" value="P:L-arginine biosynthetic process"/>
    <property type="evidence" value="ECO:0007669"/>
    <property type="project" value="UniProtKB-UniPathway"/>
</dbReference>
<evidence type="ECO:0000256" key="6">
    <source>
        <dbReference type="ARBA" id="ARBA00018802"/>
    </source>
</evidence>
<dbReference type="Gene3D" id="3.40.630.30">
    <property type="match status" value="1"/>
</dbReference>
<evidence type="ECO:0000256" key="8">
    <source>
        <dbReference type="ARBA" id="ARBA00022679"/>
    </source>
</evidence>
<organism evidence="17 18">
    <name type="scientific">Oidiodendron maius (strain Zn)</name>
    <dbReference type="NCBI Taxonomy" id="913774"/>
    <lineage>
        <taxon>Eukaryota</taxon>
        <taxon>Fungi</taxon>
        <taxon>Dikarya</taxon>
        <taxon>Ascomycota</taxon>
        <taxon>Pezizomycotina</taxon>
        <taxon>Leotiomycetes</taxon>
        <taxon>Leotiomycetes incertae sedis</taxon>
        <taxon>Myxotrichaceae</taxon>
        <taxon>Oidiodendron</taxon>
    </lineage>
</organism>
<feature type="domain" description="N-acetyltransferase" evidence="16">
    <location>
        <begin position="523"/>
        <end position="691"/>
    </location>
</feature>
<dbReference type="FunCoup" id="A0A0C3HJM0">
    <property type="interactions" value="123"/>
</dbReference>
<evidence type="ECO:0000256" key="14">
    <source>
        <dbReference type="ARBA" id="ARBA00048372"/>
    </source>
</evidence>
<keyword evidence="7 15" id="KW-0028">Amino-acid biosynthesis</keyword>
<evidence type="ECO:0000256" key="11">
    <source>
        <dbReference type="ARBA" id="ARBA00023315"/>
    </source>
</evidence>
<keyword evidence="10 15" id="KW-0496">Mitochondrion</keyword>
<gene>
    <name evidence="17" type="ORF">OIDMADRAFT_175230</name>
</gene>
<dbReference type="PIRSF" id="PIRSF007892">
    <property type="entry name" value="NAGS_fungal"/>
    <property type="match status" value="1"/>
</dbReference>
<dbReference type="InterPro" id="IPR006855">
    <property type="entry name" value="Vertebrate-like_GNAT_dom"/>
</dbReference>
<keyword evidence="9" id="KW-0809">Transit peptide</keyword>
<dbReference type="UniPathway" id="UPA00068">
    <property type="reaction ID" value="UER00106"/>
</dbReference>
<evidence type="ECO:0000256" key="9">
    <source>
        <dbReference type="ARBA" id="ARBA00022946"/>
    </source>
</evidence>
<evidence type="ECO:0000256" key="7">
    <source>
        <dbReference type="ARBA" id="ARBA00022605"/>
    </source>
</evidence>